<feature type="transmembrane region" description="Helical" evidence="1">
    <location>
        <begin position="98"/>
        <end position="115"/>
    </location>
</feature>
<feature type="transmembrane region" description="Helical" evidence="1">
    <location>
        <begin position="783"/>
        <end position="803"/>
    </location>
</feature>
<proteinExistence type="predicted"/>
<organism evidence="2 3">
    <name type="scientific">Myroides guanonis</name>
    <dbReference type="NCBI Taxonomy" id="1150112"/>
    <lineage>
        <taxon>Bacteria</taxon>
        <taxon>Pseudomonadati</taxon>
        <taxon>Bacteroidota</taxon>
        <taxon>Flavobacteriia</taxon>
        <taxon>Flavobacteriales</taxon>
        <taxon>Flavobacteriaceae</taxon>
        <taxon>Myroides</taxon>
    </lineage>
</organism>
<feature type="transmembrane region" description="Helical" evidence="1">
    <location>
        <begin position="368"/>
        <end position="389"/>
    </location>
</feature>
<reference evidence="3" key="1">
    <citation type="submission" date="2016-10" db="EMBL/GenBank/DDBJ databases">
        <authorList>
            <person name="Varghese N."/>
            <person name="Submissions S."/>
        </authorList>
    </citation>
    <scope>NUCLEOTIDE SEQUENCE [LARGE SCALE GENOMIC DNA]</scope>
    <source>
        <strain evidence="3">DSM 26542</strain>
    </source>
</reference>
<feature type="transmembrane region" description="Helical" evidence="1">
    <location>
        <begin position="147"/>
        <end position="164"/>
    </location>
</feature>
<dbReference type="PANTHER" id="PTHR38454">
    <property type="entry name" value="INTEGRAL MEMBRANE PROTEIN-RELATED"/>
    <property type="match status" value="1"/>
</dbReference>
<dbReference type="EMBL" id="FORU01000001">
    <property type="protein sequence ID" value="SFI81891.1"/>
    <property type="molecule type" value="Genomic_DNA"/>
</dbReference>
<dbReference type="RefSeq" id="WP_090677628.1">
    <property type="nucleotide sequence ID" value="NZ_FORU01000001.1"/>
</dbReference>
<evidence type="ECO:0008006" key="4">
    <source>
        <dbReference type="Google" id="ProtNLM"/>
    </source>
</evidence>
<feature type="transmembrane region" description="Helical" evidence="1">
    <location>
        <begin position="217"/>
        <end position="235"/>
    </location>
</feature>
<feature type="transmembrane region" description="Helical" evidence="1">
    <location>
        <begin position="120"/>
        <end position="141"/>
    </location>
</feature>
<feature type="transmembrane region" description="Helical" evidence="1">
    <location>
        <begin position="409"/>
        <end position="430"/>
    </location>
</feature>
<feature type="transmembrane region" description="Helical" evidence="1">
    <location>
        <begin position="442"/>
        <end position="461"/>
    </location>
</feature>
<dbReference type="STRING" id="1150112.SAMN04487893_101251"/>
<keyword evidence="3" id="KW-1185">Reference proteome</keyword>
<name>A0A1I3LB22_9FLAO</name>
<feature type="transmembrane region" description="Helical" evidence="1">
    <location>
        <begin position="191"/>
        <end position="210"/>
    </location>
</feature>
<dbReference type="OrthoDB" id="9772884at2"/>
<protein>
    <recommendedName>
        <fullName evidence="4">Membrane protein YfhO</fullName>
    </recommendedName>
</protein>
<keyword evidence="1" id="KW-1133">Transmembrane helix</keyword>
<gene>
    <name evidence="2" type="ORF">SAMN04487893_101251</name>
</gene>
<sequence length="809" mass="91041">MKDFKKILPHVLVIVGFICIALAYFSPVLSGKAMLQSDIVQYTGMAKEQIDFRENFKEESYWTNSAFGGMPTYQLGAQYPHSYIKKIDQAIRFLPRPADYLFIYFIGFYILMISFRIRALYAFFGALAFGFSTYLIIILGVGHNAKAHAIAYMPMVLAGVLLVFRKKYAVGGLLTLFAAALEINANHFQMTFYLLLLLIIVGIYYVVSYIKQKDFKGLGIASLILIGCAVLALGVNATNLMATSEYTEFSTRSTSQLTFEPNGESKVTSNAMSYDYITEYSYGIFESLNLFVPRLTGGANNESVGKNSNLYKFVTALGASPEEALRFTSNAPTYWGDQPIVAAPAYIGAVILFLFVLACFVEKRKIKYIFLSGAILSLLLSWGKNFPVLTDFFIEYFPMYNKFRAVSSIQVILELCIPALGILGLHSFVNIENEKKLQALKYAAYTTLGTLVLLFLGKSMLSFSGLNDGYYQNMYGEIGPKFIEALIEDRKSMYTSDIIRSFALVALVIGVLWMYLKGKLQATVSVVIVGVLMIGDLVLIDLNYVNKDQFVNAAQVKNPFQPTEADKQILNDPTHFRVFEVQGSLNSARSSFFHNSLGGYHAAKPKRIQELFDYQLSKNNMEIFNMMNVKYIIQKDEQQRDISLINEEANGNAWFISKVINVNTTDDEMKMLGGFDSKKQVIFNSSDFGTISLKENYIVDSLAKIKLVEYKPNYLKYEAENKESGLAVFSEVYYPHGWFAYIDGVEVPHFRVDYVLRGLEVPVGKHVVEFKFEPEVVKKGSTIALISFILMILMVIGVTGYQLKKSKTQ</sequence>
<keyword evidence="1" id="KW-0812">Transmembrane</keyword>
<feature type="transmembrane region" description="Helical" evidence="1">
    <location>
        <begin position="7"/>
        <end position="25"/>
    </location>
</feature>
<feature type="transmembrane region" description="Helical" evidence="1">
    <location>
        <begin position="523"/>
        <end position="545"/>
    </location>
</feature>
<evidence type="ECO:0000313" key="3">
    <source>
        <dbReference type="Proteomes" id="UP000243887"/>
    </source>
</evidence>
<evidence type="ECO:0000313" key="2">
    <source>
        <dbReference type="EMBL" id="SFI81891.1"/>
    </source>
</evidence>
<keyword evidence="1" id="KW-0472">Membrane</keyword>
<dbReference type="Proteomes" id="UP000243887">
    <property type="component" value="Unassembled WGS sequence"/>
</dbReference>
<feature type="transmembrane region" description="Helical" evidence="1">
    <location>
        <begin position="498"/>
        <end position="516"/>
    </location>
</feature>
<dbReference type="AlphaFoldDB" id="A0A1I3LB22"/>
<accession>A0A1I3LB22</accession>
<feature type="transmembrane region" description="Helical" evidence="1">
    <location>
        <begin position="340"/>
        <end position="361"/>
    </location>
</feature>
<evidence type="ECO:0000256" key="1">
    <source>
        <dbReference type="SAM" id="Phobius"/>
    </source>
</evidence>
<feature type="transmembrane region" description="Helical" evidence="1">
    <location>
        <begin position="169"/>
        <end position="185"/>
    </location>
</feature>
<dbReference type="InterPro" id="IPR018580">
    <property type="entry name" value="Uncharacterised_YfhO"/>
</dbReference>
<dbReference type="PANTHER" id="PTHR38454:SF1">
    <property type="entry name" value="INTEGRAL MEMBRANE PROTEIN"/>
    <property type="match status" value="1"/>
</dbReference>